<evidence type="ECO:0000313" key="3">
    <source>
        <dbReference type="EMBL" id="CAH9140734.1"/>
    </source>
</evidence>
<dbReference type="EMBL" id="CAMAPF010001026">
    <property type="protein sequence ID" value="CAH9140734.1"/>
    <property type="molecule type" value="Genomic_DNA"/>
</dbReference>
<reference evidence="3" key="1">
    <citation type="submission" date="2022-07" db="EMBL/GenBank/DDBJ databases">
        <authorList>
            <person name="Macas J."/>
            <person name="Novak P."/>
            <person name="Neumann P."/>
        </authorList>
    </citation>
    <scope>NUCLEOTIDE SEQUENCE</scope>
</reference>
<dbReference type="EMBL" id="CAMAPF010000123">
    <property type="protein sequence ID" value="CAH9103831.1"/>
    <property type="molecule type" value="Genomic_DNA"/>
</dbReference>
<feature type="chain" id="PRO_5044713516" evidence="1">
    <location>
        <begin position="17"/>
        <end position="50"/>
    </location>
</feature>
<proteinExistence type="predicted"/>
<protein>
    <submittedName>
        <fullName evidence="3">Uncharacterized protein</fullName>
    </submittedName>
</protein>
<evidence type="ECO:0000313" key="4">
    <source>
        <dbReference type="Proteomes" id="UP001152523"/>
    </source>
</evidence>
<feature type="signal peptide" evidence="1">
    <location>
        <begin position="1"/>
        <end position="16"/>
    </location>
</feature>
<organism evidence="3 4">
    <name type="scientific">Cuscuta epithymum</name>
    <dbReference type="NCBI Taxonomy" id="186058"/>
    <lineage>
        <taxon>Eukaryota</taxon>
        <taxon>Viridiplantae</taxon>
        <taxon>Streptophyta</taxon>
        <taxon>Embryophyta</taxon>
        <taxon>Tracheophyta</taxon>
        <taxon>Spermatophyta</taxon>
        <taxon>Magnoliopsida</taxon>
        <taxon>eudicotyledons</taxon>
        <taxon>Gunneridae</taxon>
        <taxon>Pentapetalae</taxon>
        <taxon>asterids</taxon>
        <taxon>lamiids</taxon>
        <taxon>Solanales</taxon>
        <taxon>Convolvulaceae</taxon>
        <taxon>Cuscuteae</taxon>
        <taxon>Cuscuta</taxon>
        <taxon>Cuscuta subgen. Cuscuta</taxon>
    </lineage>
</organism>
<comment type="caution">
    <text evidence="3">The sequence shown here is derived from an EMBL/GenBank/DDBJ whole genome shotgun (WGS) entry which is preliminary data.</text>
</comment>
<dbReference type="Proteomes" id="UP001152523">
    <property type="component" value="Unassembled WGS sequence"/>
</dbReference>
<evidence type="ECO:0000313" key="2">
    <source>
        <dbReference type="EMBL" id="CAH9103831.1"/>
    </source>
</evidence>
<accession>A0AAV0FYK2</accession>
<sequence>MLLFKWLLACFPMLERISISQRITFCSNTELKNKQELLHFLRASSKADIF</sequence>
<feature type="non-terminal residue" evidence="3">
    <location>
        <position position="50"/>
    </location>
</feature>
<evidence type="ECO:0000256" key="1">
    <source>
        <dbReference type="SAM" id="SignalP"/>
    </source>
</evidence>
<keyword evidence="4" id="KW-1185">Reference proteome</keyword>
<gene>
    <name evidence="2" type="ORF">CEPIT_LOCUS16564</name>
    <name evidence="3" type="ORF">CEPIT_LOCUS38584</name>
</gene>
<dbReference type="AlphaFoldDB" id="A0AAV0FYK2"/>
<keyword evidence="1" id="KW-0732">Signal</keyword>
<name>A0AAV0FYK2_9ASTE</name>